<reference evidence="4" key="1">
    <citation type="journal article" date="2019" name="Int. J. Syst. Evol. Microbiol.">
        <title>The Global Catalogue of Microorganisms (GCM) 10K type strain sequencing project: providing services to taxonomists for standard genome sequencing and annotation.</title>
        <authorList>
            <consortium name="The Broad Institute Genomics Platform"/>
            <consortium name="The Broad Institute Genome Sequencing Center for Infectious Disease"/>
            <person name="Wu L."/>
            <person name="Ma J."/>
        </authorList>
    </citation>
    <scope>NUCLEOTIDE SEQUENCE [LARGE SCALE GENOMIC DNA]</scope>
    <source>
        <strain evidence="4">CCUG 59778</strain>
    </source>
</reference>
<evidence type="ECO:0000256" key="1">
    <source>
        <dbReference type="ARBA" id="ARBA00006817"/>
    </source>
</evidence>
<comment type="caution">
    <text evidence="3">The sequence shown here is derived from an EMBL/GenBank/DDBJ whole genome shotgun (WGS) entry which is preliminary data.</text>
</comment>
<name>A0ABV8X5V8_9LACT</name>
<dbReference type="InterPro" id="IPR013538">
    <property type="entry name" value="ASHA1/2-like_C"/>
</dbReference>
<proteinExistence type="inferred from homology"/>
<comment type="similarity">
    <text evidence="1">Belongs to the AHA1 family.</text>
</comment>
<sequence length="164" mass="18975">MSGYEMLADIKKLDEGYRASLTLTLASSPEDVWNMFIDNEKLKKWFDELQMLDPKEGGTIRFNKGDGTFEDLGIHEFEEQSVLAFDWFGELVKFHLTSDQANTLLNFTEEFRTITDQTAKDIAGWHVCLLVIEGLLDGPKVENRMSVWQPLYEKYKKQLAALRE</sequence>
<keyword evidence="4" id="KW-1185">Reference proteome</keyword>
<dbReference type="Pfam" id="PF08327">
    <property type="entry name" value="AHSA1"/>
    <property type="match status" value="1"/>
</dbReference>
<evidence type="ECO:0000313" key="4">
    <source>
        <dbReference type="Proteomes" id="UP001595817"/>
    </source>
</evidence>
<dbReference type="Gene3D" id="3.30.530.20">
    <property type="match status" value="1"/>
</dbReference>
<dbReference type="RefSeq" id="WP_378154092.1">
    <property type="nucleotide sequence ID" value="NZ_JBHSEC010000014.1"/>
</dbReference>
<dbReference type="EMBL" id="JBHSEC010000014">
    <property type="protein sequence ID" value="MFC4410350.1"/>
    <property type="molecule type" value="Genomic_DNA"/>
</dbReference>
<organism evidence="3 4">
    <name type="scientific">Chungangia koreensis</name>
    <dbReference type="NCBI Taxonomy" id="752657"/>
    <lineage>
        <taxon>Bacteria</taxon>
        <taxon>Bacillati</taxon>
        <taxon>Bacillota</taxon>
        <taxon>Bacilli</taxon>
        <taxon>Lactobacillales</taxon>
        <taxon>Chungangia</taxon>
    </lineage>
</organism>
<dbReference type="SUPFAM" id="SSF55961">
    <property type="entry name" value="Bet v1-like"/>
    <property type="match status" value="1"/>
</dbReference>
<protein>
    <submittedName>
        <fullName evidence="3">SRPBCC domain-containing protein</fullName>
    </submittedName>
</protein>
<dbReference type="Proteomes" id="UP001595817">
    <property type="component" value="Unassembled WGS sequence"/>
</dbReference>
<evidence type="ECO:0000313" key="3">
    <source>
        <dbReference type="EMBL" id="MFC4410350.1"/>
    </source>
</evidence>
<dbReference type="InterPro" id="IPR023393">
    <property type="entry name" value="START-like_dom_sf"/>
</dbReference>
<gene>
    <name evidence="3" type="ORF">ACFOZY_07935</name>
</gene>
<feature type="domain" description="Activator of Hsp90 ATPase homologue 1/2-like C-terminal" evidence="2">
    <location>
        <begin position="28"/>
        <end position="135"/>
    </location>
</feature>
<evidence type="ECO:0000259" key="2">
    <source>
        <dbReference type="Pfam" id="PF08327"/>
    </source>
</evidence>
<accession>A0ABV8X5V8</accession>